<proteinExistence type="predicted"/>
<keyword evidence="3" id="KW-1185">Reference proteome</keyword>
<evidence type="ECO:0000313" key="2">
    <source>
        <dbReference type="EMBL" id="MDQ0930860.1"/>
    </source>
</evidence>
<comment type="caution">
    <text evidence="2">The sequence shown here is derived from an EMBL/GenBank/DDBJ whole genome shotgun (WGS) entry which is preliminary data.</text>
</comment>
<name>A0ABU0RFW8_9ACTN</name>
<dbReference type="Proteomes" id="UP001223072">
    <property type="component" value="Unassembled WGS sequence"/>
</dbReference>
<evidence type="ECO:0000256" key="1">
    <source>
        <dbReference type="SAM" id="SignalP"/>
    </source>
</evidence>
<keyword evidence="1" id="KW-0732">Signal</keyword>
<protein>
    <submittedName>
        <fullName evidence="2">Uncharacterized protein</fullName>
    </submittedName>
</protein>
<reference evidence="2 3" key="1">
    <citation type="submission" date="2023-07" db="EMBL/GenBank/DDBJ databases">
        <title>Comparative genomics of wheat-associated soil bacteria to identify genetic determinants of phenazine resistance.</title>
        <authorList>
            <person name="Mouncey N."/>
        </authorList>
    </citation>
    <scope>NUCLEOTIDE SEQUENCE [LARGE SCALE GENOMIC DNA]</scope>
    <source>
        <strain evidence="2 3">W2I16</strain>
    </source>
</reference>
<organism evidence="2 3">
    <name type="scientific">Streptomyces turgidiscabies</name>
    <dbReference type="NCBI Taxonomy" id="85558"/>
    <lineage>
        <taxon>Bacteria</taxon>
        <taxon>Bacillati</taxon>
        <taxon>Actinomycetota</taxon>
        <taxon>Actinomycetes</taxon>
        <taxon>Kitasatosporales</taxon>
        <taxon>Streptomycetaceae</taxon>
        <taxon>Streptomyces</taxon>
    </lineage>
</organism>
<feature type="signal peptide" evidence="1">
    <location>
        <begin position="1"/>
        <end position="35"/>
    </location>
</feature>
<dbReference type="EMBL" id="JAUSZS010000002">
    <property type="protein sequence ID" value="MDQ0930860.1"/>
    <property type="molecule type" value="Genomic_DNA"/>
</dbReference>
<gene>
    <name evidence="2" type="ORF">QFZ49_000767</name>
</gene>
<evidence type="ECO:0000313" key="3">
    <source>
        <dbReference type="Proteomes" id="UP001223072"/>
    </source>
</evidence>
<feature type="chain" id="PRO_5047414488" evidence="1">
    <location>
        <begin position="36"/>
        <end position="270"/>
    </location>
</feature>
<accession>A0ABU0RFW8</accession>
<sequence length="270" mass="28546">MVVNVSRSVRGKLVNAVVLVSAVAALSVTAPSAHAAGTPDPAVVAALQRIQNGTWTNADAELIRGVPELAATTPDPRVAPTVTVEEIQYVVLPDGTMESTSTTGLSDADAAAAGTSDGLRQLVTPESGADTSVGDLVELPEEGTSSTAPARGVRAASGKWKWSHVTVTAHSYFGTVIYKWHRKAQFRYDGSKVTQWGSRSDSTSNEQDVVQVGARLENQKSRVPASSATSFMKRRIDLCAPAYGCYATNYPWAKIKMKGNGTTSFTSSDR</sequence>